<evidence type="ECO:0000259" key="1">
    <source>
        <dbReference type="SMART" id="SM01227"/>
    </source>
</evidence>
<dbReference type="EMBL" id="BAABME010001977">
    <property type="protein sequence ID" value="GAA0152402.1"/>
    <property type="molecule type" value="Genomic_DNA"/>
</dbReference>
<dbReference type="PANTHER" id="PTHR34357">
    <property type="entry name" value="F7A19.14 PROTEIN-RELATED"/>
    <property type="match status" value="1"/>
</dbReference>
<name>A0AAV3PNC4_LITER</name>
<reference evidence="2 3" key="1">
    <citation type="submission" date="2024-01" db="EMBL/GenBank/DDBJ databases">
        <title>The complete chloroplast genome sequence of Lithospermum erythrorhizon: insights into the phylogenetic relationship among Boraginaceae species and the maternal lineages of purple gromwells.</title>
        <authorList>
            <person name="Okada T."/>
            <person name="Watanabe K."/>
        </authorList>
    </citation>
    <scope>NUCLEOTIDE SEQUENCE [LARGE SCALE GENOMIC DNA]</scope>
</reference>
<dbReference type="SMART" id="SM01227">
    <property type="entry name" value="GCK"/>
    <property type="match status" value="1"/>
</dbReference>
<dbReference type="PANTHER" id="PTHR34357:SF2">
    <property type="entry name" value="F26F24.3-RELATED"/>
    <property type="match status" value="1"/>
</dbReference>
<dbReference type="InterPro" id="IPR012891">
    <property type="entry name" value="GCK_dom"/>
</dbReference>
<dbReference type="AlphaFoldDB" id="A0AAV3PNC4"/>
<organism evidence="2 3">
    <name type="scientific">Lithospermum erythrorhizon</name>
    <name type="common">Purple gromwell</name>
    <name type="synonym">Lithospermum officinale var. erythrorhizon</name>
    <dbReference type="NCBI Taxonomy" id="34254"/>
    <lineage>
        <taxon>Eukaryota</taxon>
        <taxon>Viridiplantae</taxon>
        <taxon>Streptophyta</taxon>
        <taxon>Embryophyta</taxon>
        <taxon>Tracheophyta</taxon>
        <taxon>Spermatophyta</taxon>
        <taxon>Magnoliopsida</taxon>
        <taxon>eudicotyledons</taxon>
        <taxon>Gunneridae</taxon>
        <taxon>Pentapetalae</taxon>
        <taxon>asterids</taxon>
        <taxon>lamiids</taxon>
        <taxon>Boraginales</taxon>
        <taxon>Boraginaceae</taxon>
        <taxon>Boraginoideae</taxon>
        <taxon>Lithospermeae</taxon>
        <taxon>Lithospermum</taxon>
    </lineage>
</organism>
<evidence type="ECO:0000313" key="2">
    <source>
        <dbReference type="EMBL" id="GAA0152402.1"/>
    </source>
</evidence>
<feature type="domain" description="GCK" evidence="1">
    <location>
        <begin position="27"/>
        <end position="101"/>
    </location>
</feature>
<dbReference type="Gene3D" id="1.10.287.2900">
    <property type="match status" value="1"/>
</dbReference>
<dbReference type="Proteomes" id="UP001454036">
    <property type="component" value="Unassembled WGS sequence"/>
</dbReference>
<proteinExistence type="predicted"/>
<accession>A0AAV3PNC4</accession>
<gene>
    <name evidence="2" type="ORF">LIER_10893</name>
</gene>
<dbReference type="Pfam" id="PF07802">
    <property type="entry name" value="GCK"/>
    <property type="match status" value="1"/>
</dbReference>
<comment type="caution">
    <text evidence="2">The sequence shown here is derived from an EMBL/GenBank/DDBJ whole genome shotgun (WGS) entry which is preliminary data.</text>
</comment>
<sequence>MKTTVNFSVWNKLKLIAEDERERKIETKVAVFKFMRDGKCSEEFNEVHKCVTQFQHNDELRKSKCSDAYLALTKCCLTHKDYYWPILLKDKRASDDFFEQLVIKHKKEREQFLQDLKRN</sequence>
<protein>
    <recommendedName>
        <fullName evidence="1">GCK domain-containing protein</fullName>
    </recommendedName>
</protein>
<keyword evidence="3" id="KW-1185">Reference proteome</keyword>
<evidence type="ECO:0000313" key="3">
    <source>
        <dbReference type="Proteomes" id="UP001454036"/>
    </source>
</evidence>
<dbReference type="PROSITE" id="PS51808">
    <property type="entry name" value="CHCH"/>
    <property type="match status" value="1"/>
</dbReference>